<keyword evidence="3 5" id="KW-0234">DNA repair</keyword>
<dbReference type="EMBL" id="CH991549">
    <property type="protein sequence ID" value="EDQ89934.1"/>
    <property type="molecule type" value="Genomic_DNA"/>
</dbReference>
<evidence type="ECO:0000313" key="9">
    <source>
        <dbReference type="EMBL" id="EDQ89934.1"/>
    </source>
</evidence>
<dbReference type="Gene3D" id="3.10.20.90">
    <property type="entry name" value="Phosphatidylinositol 3-kinase Catalytic Subunit, Chain A, domain 1"/>
    <property type="match status" value="1"/>
</dbReference>
<comment type="function">
    <text evidence="5">Multiubiquitin chain receptor involved in modulation of proteasomal degradation. Involved in nucleotide excision repair.</text>
</comment>
<dbReference type="SUPFAM" id="SSF54236">
    <property type="entry name" value="Ubiquitin-like"/>
    <property type="match status" value="1"/>
</dbReference>
<dbReference type="GO" id="GO:0005654">
    <property type="term" value="C:nucleoplasm"/>
    <property type="evidence" value="ECO:0000318"/>
    <property type="project" value="GO_Central"/>
</dbReference>
<dbReference type="GO" id="GO:0005829">
    <property type="term" value="C:cytosol"/>
    <property type="evidence" value="ECO:0000318"/>
    <property type="project" value="GO_Central"/>
</dbReference>
<dbReference type="InterPro" id="IPR015940">
    <property type="entry name" value="UBA"/>
</dbReference>
<dbReference type="FunFam" id="1.10.8.10:FF:000003">
    <property type="entry name" value="UV excision repair protein RAD23 homolog"/>
    <property type="match status" value="1"/>
</dbReference>
<dbReference type="AlphaFoldDB" id="A9UXZ9"/>
<dbReference type="InterPro" id="IPR006636">
    <property type="entry name" value="STI1_HS-bd"/>
</dbReference>
<comment type="similarity">
    <text evidence="5">Belongs to the RAD23 family.</text>
</comment>
<dbReference type="GO" id="GO:0003684">
    <property type="term" value="F:damaged DNA binding"/>
    <property type="evidence" value="ECO:0007669"/>
    <property type="project" value="UniProtKB-UniRule"/>
</dbReference>
<feature type="region of interest" description="Disordered" evidence="6">
    <location>
        <begin position="79"/>
        <end position="119"/>
    </location>
</feature>
<comment type="subcellular location">
    <subcellularLocation>
        <location evidence="5">Nucleus</location>
    </subcellularLocation>
    <subcellularLocation>
        <location evidence="5">Cytoplasm</location>
    </subcellularLocation>
</comment>
<dbReference type="GeneID" id="5890576"/>
<dbReference type="GO" id="GO:0043130">
    <property type="term" value="F:ubiquitin binding"/>
    <property type="evidence" value="ECO:0000318"/>
    <property type="project" value="GO_Central"/>
</dbReference>
<reference evidence="9 10" key="1">
    <citation type="journal article" date="2008" name="Nature">
        <title>The genome of the choanoflagellate Monosiga brevicollis and the origin of metazoans.</title>
        <authorList>
            <consortium name="JGI Sequencing"/>
            <person name="King N."/>
            <person name="Westbrook M.J."/>
            <person name="Young S.L."/>
            <person name="Kuo A."/>
            <person name="Abedin M."/>
            <person name="Chapman J."/>
            <person name="Fairclough S."/>
            <person name="Hellsten U."/>
            <person name="Isogai Y."/>
            <person name="Letunic I."/>
            <person name="Marr M."/>
            <person name="Pincus D."/>
            <person name="Putnam N."/>
            <person name="Rokas A."/>
            <person name="Wright K.J."/>
            <person name="Zuzow R."/>
            <person name="Dirks W."/>
            <person name="Good M."/>
            <person name="Goodstein D."/>
            <person name="Lemons D."/>
            <person name="Li W."/>
            <person name="Lyons J.B."/>
            <person name="Morris A."/>
            <person name="Nichols S."/>
            <person name="Richter D.J."/>
            <person name="Salamov A."/>
            <person name="Bork P."/>
            <person name="Lim W.A."/>
            <person name="Manning G."/>
            <person name="Miller W.T."/>
            <person name="McGinnis W."/>
            <person name="Shapiro H."/>
            <person name="Tjian R."/>
            <person name="Grigoriev I.V."/>
            <person name="Rokhsar D."/>
        </authorList>
    </citation>
    <scope>NUCLEOTIDE SEQUENCE [LARGE SCALE GENOMIC DNA]</scope>
    <source>
        <strain evidence="10">MX1 / ATCC 50154</strain>
    </source>
</reference>
<feature type="domain" description="UBA" evidence="7">
    <location>
        <begin position="116"/>
        <end position="156"/>
    </location>
</feature>
<dbReference type="Proteomes" id="UP000001357">
    <property type="component" value="Unassembled WGS sequence"/>
</dbReference>
<dbReference type="InterPro" id="IPR004806">
    <property type="entry name" value="Rad23"/>
</dbReference>
<dbReference type="OMA" id="PHMLEPI"/>
<dbReference type="InterPro" id="IPR036353">
    <property type="entry name" value="XPC-bd_sf"/>
</dbReference>
<evidence type="ECO:0000313" key="10">
    <source>
        <dbReference type="Proteomes" id="UP000001357"/>
    </source>
</evidence>
<gene>
    <name evidence="9" type="ORF">MONBRDRAFT_20821</name>
</gene>
<keyword evidence="4 5" id="KW-0539">Nucleus</keyword>
<feature type="region of interest" description="Disordered" evidence="6">
    <location>
        <begin position="158"/>
        <end position="178"/>
    </location>
</feature>
<dbReference type="SMART" id="SM00727">
    <property type="entry name" value="STI1"/>
    <property type="match status" value="1"/>
</dbReference>
<protein>
    <recommendedName>
        <fullName evidence="5">UV excision repair protein RAD23</fullName>
    </recommendedName>
</protein>
<dbReference type="InterPro" id="IPR009060">
    <property type="entry name" value="UBA-like_sf"/>
</dbReference>
<evidence type="ECO:0000256" key="6">
    <source>
        <dbReference type="SAM" id="MobiDB-lite"/>
    </source>
</evidence>
<dbReference type="GO" id="GO:0070628">
    <property type="term" value="F:proteasome binding"/>
    <property type="evidence" value="ECO:0000318"/>
    <property type="project" value="GO_Central"/>
</dbReference>
<dbReference type="PROSITE" id="PS50053">
    <property type="entry name" value="UBIQUITIN_2"/>
    <property type="match status" value="1"/>
</dbReference>
<dbReference type="InterPro" id="IPR029071">
    <property type="entry name" value="Ubiquitin-like_domsf"/>
</dbReference>
<evidence type="ECO:0000256" key="4">
    <source>
        <dbReference type="ARBA" id="ARBA00023242"/>
    </source>
</evidence>
<feature type="compositionally biased region" description="Low complexity" evidence="6">
    <location>
        <begin position="88"/>
        <end position="117"/>
    </location>
</feature>
<dbReference type="GO" id="GO:0006289">
    <property type="term" value="P:nucleotide-excision repair"/>
    <property type="evidence" value="ECO:0007669"/>
    <property type="project" value="UniProtKB-UniRule"/>
</dbReference>
<dbReference type="InterPro" id="IPR000626">
    <property type="entry name" value="Ubiquitin-like_dom"/>
</dbReference>
<dbReference type="SMART" id="SM00213">
    <property type="entry name" value="UBQ"/>
    <property type="match status" value="1"/>
</dbReference>
<dbReference type="CDD" id="cd14281">
    <property type="entry name" value="UBA2_Rad23_like"/>
    <property type="match status" value="1"/>
</dbReference>
<dbReference type="FunCoup" id="A9UXZ9">
    <property type="interactions" value="1916"/>
</dbReference>
<dbReference type="SUPFAM" id="SSF46934">
    <property type="entry name" value="UBA-like"/>
    <property type="match status" value="2"/>
</dbReference>
<dbReference type="Pfam" id="PF00240">
    <property type="entry name" value="ubiquitin"/>
    <property type="match status" value="1"/>
</dbReference>
<dbReference type="SMART" id="SM00165">
    <property type="entry name" value="UBA"/>
    <property type="match status" value="2"/>
</dbReference>
<dbReference type="GO" id="GO:0031593">
    <property type="term" value="F:polyubiquitin modification-dependent protein binding"/>
    <property type="evidence" value="ECO:0000318"/>
    <property type="project" value="GO_Central"/>
</dbReference>
<sequence length="320" mass="33567">MKVTIKTIKDGTFDLQMGDDATIGEVKAAIEQSKGDKYPKDGLKVIYQGKVLGDSDTLASANFQEKDFLVVMASKAKPKPAATPAPAEPTASNSAAPSAAASTEQPAQSAQSASGAASEDDVNRLMNMGFDRPQVEAALRRAFGNPDRAAEYLTTGMPAEEAPSMDATPDEPAGGEGEAVVPQELSEDSPLYFLASNPSFLQLRQLVQEQPHLLPSMLQQIAASNPDLVSLINENQEDFYILLNAEDENGGAPMPGAGGAAGAGGSGFPGVQLTQEEMAAVERLSQLGFDRNLALQAYIACEKDENMAANWLLSNGAGMS</sequence>
<dbReference type="FunFam" id="1.10.8.10:FF:000002">
    <property type="entry name" value="UV excision repair protein RAD23 homolog"/>
    <property type="match status" value="1"/>
</dbReference>
<dbReference type="InterPro" id="IPR015360">
    <property type="entry name" value="XPC-bd"/>
</dbReference>
<dbReference type="Gene3D" id="1.10.8.10">
    <property type="entry name" value="DNA helicase RuvA subunit, C-terminal domain"/>
    <property type="match status" value="2"/>
</dbReference>
<evidence type="ECO:0000256" key="5">
    <source>
        <dbReference type="RuleBase" id="RU367049"/>
    </source>
</evidence>
<dbReference type="SUPFAM" id="SSF101238">
    <property type="entry name" value="XPC-binding domain"/>
    <property type="match status" value="1"/>
</dbReference>
<dbReference type="Pfam" id="PF00627">
    <property type="entry name" value="UBA"/>
    <property type="match status" value="2"/>
</dbReference>
<dbReference type="CDD" id="cd01805">
    <property type="entry name" value="Ubl_Rad23"/>
    <property type="match status" value="1"/>
</dbReference>
<keyword evidence="10" id="KW-1185">Reference proteome</keyword>
<feature type="domain" description="Ubiquitin-like" evidence="8">
    <location>
        <begin position="1"/>
        <end position="78"/>
    </location>
</feature>
<dbReference type="KEGG" id="mbr:MONBRDRAFT_20821"/>
<proteinExistence type="inferred from homology"/>
<evidence type="ECO:0000259" key="7">
    <source>
        <dbReference type="PROSITE" id="PS50030"/>
    </source>
</evidence>
<evidence type="ECO:0000256" key="3">
    <source>
        <dbReference type="ARBA" id="ARBA00023204"/>
    </source>
</evidence>
<dbReference type="PANTHER" id="PTHR10621:SF0">
    <property type="entry name" value="UV EXCISION REPAIR PROTEIN RAD23"/>
    <property type="match status" value="1"/>
</dbReference>
<dbReference type="Pfam" id="PF09280">
    <property type="entry name" value="XPC-binding"/>
    <property type="match status" value="1"/>
</dbReference>
<dbReference type="InParanoid" id="A9UXZ9"/>
<name>A9UXZ9_MONBE</name>
<dbReference type="PANTHER" id="PTHR10621">
    <property type="entry name" value="UV EXCISION REPAIR PROTEIN RAD23"/>
    <property type="match status" value="1"/>
</dbReference>
<keyword evidence="2 5" id="KW-0227">DNA damage</keyword>
<dbReference type="PRINTS" id="PR01839">
    <property type="entry name" value="RAD23PROTEIN"/>
</dbReference>
<evidence type="ECO:0000256" key="2">
    <source>
        <dbReference type="ARBA" id="ARBA00022763"/>
    </source>
</evidence>
<evidence type="ECO:0000259" key="8">
    <source>
        <dbReference type="PROSITE" id="PS50053"/>
    </source>
</evidence>
<dbReference type="GO" id="GO:0043161">
    <property type="term" value="P:proteasome-mediated ubiquitin-dependent protein catabolic process"/>
    <property type="evidence" value="ECO:0000318"/>
    <property type="project" value="GO_Central"/>
</dbReference>
<feature type="domain" description="UBA" evidence="7">
    <location>
        <begin position="272"/>
        <end position="315"/>
    </location>
</feature>
<dbReference type="STRING" id="81824.A9UXZ9"/>
<keyword evidence="1" id="KW-0677">Repeat</keyword>
<dbReference type="PROSITE" id="PS50030">
    <property type="entry name" value="UBA"/>
    <property type="match status" value="2"/>
</dbReference>
<dbReference type="FunFam" id="3.10.20.90:FF:000254">
    <property type="entry name" value="UV excision repair protein Rad23"/>
    <property type="match status" value="1"/>
</dbReference>
<evidence type="ECO:0000256" key="1">
    <source>
        <dbReference type="ARBA" id="ARBA00022737"/>
    </source>
</evidence>
<keyword evidence="5" id="KW-0963">Cytoplasm</keyword>
<dbReference type="RefSeq" id="XP_001745356.1">
    <property type="nucleotide sequence ID" value="XM_001745304.1"/>
</dbReference>
<dbReference type="eggNOG" id="KOG0011">
    <property type="taxonomic scope" value="Eukaryota"/>
</dbReference>
<dbReference type="Gene3D" id="1.10.10.540">
    <property type="entry name" value="XPC-binding domain"/>
    <property type="match status" value="1"/>
</dbReference>
<accession>A9UXZ9</accession>
<organism evidence="9 10">
    <name type="scientific">Monosiga brevicollis</name>
    <name type="common">Choanoflagellate</name>
    <dbReference type="NCBI Taxonomy" id="81824"/>
    <lineage>
        <taxon>Eukaryota</taxon>
        <taxon>Choanoflagellata</taxon>
        <taxon>Craspedida</taxon>
        <taxon>Salpingoecidae</taxon>
        <taxon>Monosiga</taxon>
    </lineage>
</organism>